<proteinExistence type="predicted"/>
<comment type="caution">
    <text evidence="1">The sequence shown here is derived from an EMBL/GenBank/DDBJ whole genome shotgun (WGS) entry which is preliminary data.</text>
</comment>
<reference evidence="1 2" key="1">
    <citation type="journal article" date="2019" name="Sci. Rep.">
        <title>Orb-weaving spider Araneus ventricosus genome elucidates the spidroin gene catalogue.</title>
        <authorList>
            <person name="Kono N."/>
            <person name="Nakamura H."/>
            <person name="Ohtoshi R."/>
            <person name="Moran D.A.P."/>
            <person name="Shinohara A."/>
            <person name="Yoshida Y."/>
            <person name="Fujiwara M."/>
            <person name="Mori M."/>
            <person name="Tomita M."/>
            <person name="Arakawa K."/>
        </authorList>
    </citation>
    <scope>NUCLEOTIDE SEQUENCE [LARGE SCALE GENOMIC DNA]</scope>
</reference>
<dbReference type="Proteomes" id="UP000499080">
    <property type="component" value="Unassembled WGS sequence"/>
</dbReference>
<evidence type="ECO:0000313" key="2">
    <source>
        <dbReference type="Proteomes" id="UP000499080"/>
    </source>
</evidence>
<gene>
    <name evidence="1" type="ORF">AVEN_32836_1</name>
</gene>
<keyword evidence="2" id="KW-1185">Reference proteome</keyword>
<name>A0A4Y2DY63_ARAVE</name>
<dbReference type="AlphaFoldDB" id="A0A4Y2DY63"/>
<protein>
    <submittedName>
        <fullName evidence="1">Uncharacterized protein</fullName>
    </submittedName>
</protein>
<sequence>MRIASSLLIPRRCTFLEVANRCPLSKLFICGKSHIGKEISSLWKHRNVMLWQTTSHQKELANRRLIGMENLRLASECDVLADNFTPEGTCEPAPYRDGEPTTWPPSPAWPFEYLNKH</sequence>
<evidence type="ECO:0000313" key="1">
    <source>
        <dbReference type="EMBL" id="GBM21842.1"/>
    </source>
</evidence>
<dbReference type="EMBL" id="BGPR01000468">
    <property type="protein sequence ID" value="GBM21842.1"/>
    <property type="molecule type" value="Genomic_DNA"/>
</dbReference>
<accession>A0A4Y2DY63</accession>
<organism evidence="1 2">
    <name type="scientific">Araneus ventricosus</name>
    <name type="common">Orbweaver spider</name>
    <name type="synonym">Epeira ventricosa</name>
    <dbReference type="NCBI Taxonomy" id="182803"/>
    <lineage>
        <taxon>Eukaryota</taxon>
        <taxon>Metazoa</taxon>
        <taxon>Ecdysozoa</taxon>
        <taxon>Arthropoda</taxon>
        <taxon>Chelicerata</taxon>
        <taxon>Arachnida</taxon>
        <taxon>Araneae</taxon>
        <taxon>Araneomorphae</taxon>
        <taxon>Entelegynae</taxon>
        <taxon>Araneoidea</taxon>
        <taxon>Araneidae</taxon>
        <taxon>Araneus</taxon>
    </lineage>
</organism>